<evidence type="ECO:0000256" key="1">
    <source>
        <dbReference type="SAM" id="Phobius"/>
    </source>
</evidence>
<evidence type="ECO:0000313" key="3">
    <source>
        <dbReference type="Proteomes" id="UP000186221"/>
    </source>
</evidence>
<dbReference type="AlphaFoldDB" id="A0A1N7JDA3"/>
<keyword evidence="1" id="KW-0472">Membrane</keyword>
<accession>A0A1N7JDA3</accession>
<dbReference type="RefSeq" id="WP_076483528.1">
    <property type="nucleotide sequence ID" value="NZ_FTOG01000001.1"/>
</dbReference>
<protein>
    <recommendedName>
        <fullName evidence="4">PH domain-containing protein</fullName>
    </recommendedName>
</protein>
<feature type="transmembrane region" description="Helical" evidence="1">
    <location>
        <begin position="21"/>
        <end position="41"/>
    </location>
</feature>
<feature type="transmembrane region" description="Helical" evidence="1">
    <location>
        <begin position="186"/>
        <end position="206"/>
    </location>
</feature>
<evidence type="ECO:0000313" key="2">
    <source>
        <dbReference type="EMBL" id="SIS47285.1"/>
    </source>
</evidence>
<name>A0A1N7JDA3_9RHOB</name>
<dbReference type="STRING" id="453582.SAMN05421580_101624"/>
<organism evidence="2 3">
    <name type="scientific">Rhodobacter aestuarii</name>
    <dbReference type="NCBI Taxonomy" id="453582"/>
    <lineage>
        <taxon>Bacteria</taxon>
        <taxon>Pseudomonadati</taxon>
        <taxon>Pseudomonadota</taxon>
        <taxon>Alphaproteobacteria</taxon>
        <taxon>Rhodobacterales</taxon>
        <taxon>Rhodobacter group</taxon>
        <taxon>Rhodobacter</taxon>
    </lineage>
</organism>
<gene>
    <name evidence="2" type="ORF">SAMN05421580_101624</name>
</gene>
<sequence length="208" mass="22890">MQDRTDFSTQNPLPVTLKPRWSFGTWAAMGLMLLLGGFLAFETAPEEWARGNRADAVFAALCGLLLVAMVGAGLVGRAFGRPKLTIAPGRVVFSGFWNRSTEVVLSGDAPAELVHRRLRGGYAPELHFAPHDPVQKPRILSIKPFAPNKRLAEAVLAQVRRAAGDQAPITQEQESRRLNFTCKPTLYLLLLMLIGAPVLLVLMIWLHN</sequence>
<keyword evidence="1" id="KW-1133">Transmembrane helix</keyword>
<dbReference type="EMBL" id="FTOG01000001">
    <property type="protein sequence ID" value="SIS47285.1"/>
    <property type="molecule type" value="Genomic_DNA"/>
</dbReference>
<keyword evidence="3" id="KW-1185">Reference proteome</keyword>
<proteinExistence type="predicted"/>
<feature type="transmembrane region" description="Helical" evidence="1">
    <location>
        <begin position="56"/>
        <end position="75"/>
    </location>
</feature>
<evidence type="ECO:0008006" key="4">
    <source>
        <dbReference type="Google" id="ProtNLM"/>
    </source>
</evidence>
<keyword evidence="1" id="KW-0812">Transmembrane</keyword>
<reference evidence="3" key="1">
    <citation type="submission" date="2017-01" db="EMBL/GenBank/DDBJ databases">
        <authorList>
            <person name="Varghese N."/>
            <person name="Submissions S."/>
        </authorList>
    </citation>
    <scope>NUCLEOTIDE SEQUENCE [LARGE SCALE GENOMIC DNA]</scope>
    <source>
        <strain evidence="3">DSM 19945</strain>
    </source>
</reference>
<dbReference type="Proteomes" id="UP000186221">
    <property type="component" value="Unassembled WGS sequence"/>
</dbReference>